<protein>
    <submittedName>
        <fullName evidence="1">DUF393 domain-containing protein</fullName>
    </submittedName>
</protein>
<dbReference type="InterPro" id="IPR052927">
    <property type="entry name" value="DCC_oxidoreductase"/>
</dbReference>
<name>A0ABS1Z534_9GAMM</name>
<accession>A0ABS1Z534</accession>
<dbReference type="PANTHER" id="PTHR33639:SF2">
    <property type="entry name" value="DUF393 DOMAIN-CONTAINING PROTEIN"/>
    <property type="match status" value="1"/>
</dbReference>
<sequence>MTIPYLRPGEQVVLYDGVCKLCNGWVAFLLRHRLDRRVRFATVQSEEGKTLLRHVSMPVDDIRTIVLIGENGHWLRAQAICRVIKNLHSRWRIFALLRYFPDAVSNAIYNLIARNRYRLFGRYDDVKHLSPDFPERFIAR</sequence>
<organism evidence="1 2">
    <name type="scientific">Pantoea eucrina</name>
    <dbReference type="NCBI Taxonomy" id="472693"/>
    <lineage>
        <taxon>Bacteria</taxon>
        <taxon>Pseudomonadati</taxon>
        <taxon>Pseudomonadota</taxon>
        <taxon>Gammaproteobacteria</taxon>
        <taxon>Enterobacterales</taxon>
        <taxon>Erwiniaceae</taxon>
        <taxon>Pantoea</taxon>
    </lineage>
</organism>
<gene>
    <name evidence="1" type="ORF">JJB79_08960</name>
</gene>
<reference evidence="1 2" key="1">
    <citation type="submission" date="2021-01" db="EMBL/GenBank/DDBJ databases">
        <title>Complete genome sequence of Pantoea eucrina OB49, a heavy metal tolerant bacterium with PGPR potential isolated from wheat in Algeria.</title>
        <authorList>
            <person name="Lekired A."/>
            <person name="Ouzari I.H."/>
        </authorList>
    </citation>
    <scope>NUCLEOTIDE SEQUENCE [LARGE SCALE GENOMIC DNA]</scope>
    <source>
        <strain evidence="1 2">OB49</strain>
    </source>
</reference>
<dbReference type="Pfam" id="PF04134">
    <property type="entry name" value="DCC1-like"/>
    <property type="match status" value="1"/>
</dbReference>
<dbReference type="GeneID" id="84693171"/>
<evidence type="ECO:0000313" key="1">
    <source>
        <dbReference type="EMBL" id="MBM0747544.1"/>
    </source>
</evidence>
<dbReference type="RefSeq" id="WP_040113881.1">
    <property type="nucleotide sequence ID" value="NZ_CP083450.1"/>
</dbReference>
<dbReference type="InterPro" id="IPR007263">
    <property type="entry name" value="DCC1-like"/>
</dbReference>
<comment type="caution">
    <text evidence="1">The sequence shown here is derived from an EMBL/GenBank/DDBJ whole genome shotgun (WGS) entry which is preliminary data.</text>
</comment>
<proteinExistence type="predicted"/>
<dbReference type="EMBL" id="JAFCXS010000005">
    <property type="protein sequence ID" value="MBM0747544.1"/>
    <property type="molecule type" value="Genomic_DNA"/>
</dbReference>
<evidence type="ECO:0000313" key="2">
    <source>
        <dbReference type="Proteomes" id="UP000809137"/>
    </source>
</evidence>
<dbReference type="PANTHER" id="PTHR33639">
    <property type="entry name" value="THIOL-DISULFIDE OXIDOREDUCTASE DCC"/>
    <property type="match status" value="1"/>
</dbReference>
<dbReference type="Proteomes" id="UP000809137">
    <property type="component" value="Unassembled WGS sequence"/>
</dbReference>
<keyword evidence="2" id="KW-1185">Reference proteome</keyword>